<evidence type="ECO:0000256" key="6">
    <source>
        <dbReference type="ARBA" id="ARBA00023134"/>
    </source>
</evidence>
<dbReference type="Gene3D" id="3.90.550.10">
    <property type="entry name" value="Spore Coat Polysaccharide Biosynthesis Protein SpsA, Chain A"/>
    <property type="match status" value="1"/>
</dbReference>
<dbReference type="GO" id="GO:0005525">
    <property type="term" value="F:GTP binding"/>
    <property type="evidence" value="ECO:0007669"/>
    <property type="project" value="UniProtKB-UniRule"/>
</dbReference>
<dbReference type="Proteomes" id="UP000241193">
    <property type="component" value="Unassembled WGS sequence"/>
</dbReference>
<dbReference type="Pfam" id="PF12804">
    <property type="entry name" value="NTP_transf_3"/>
    <property type="match status" value="1"/>
</dbReference>
<evidence type="ECO:0000256" key="9">
    <source>
        <dbReference type="SAM" id="MobiDB-lite"/>
    </source>
</evidence>
<comment type="subunit">
    <text evidence="8">Monomer.</text>
</comment>
<evidence type="ECO:0000313" key="11">
    <source>
        <dbReference type="EMBL" id="PTD96634.1"/>
    </source>
</evidence>
<dbReference type="InterPro" id="IPR029044">
    <property type="entry name" value="Nucleotide-diphossugar_trans"/>
</dbReference>
<evidence type="ECO:0000256" key="3">
    <source>
        <dbReference type="ARBA" id="ARBA00022723"/>
    </source>
</evidence>
<dbReference type="AlphaFoldDB" id="A0A2T4IFT2"/>
<organism evidence="11 12">
    <name type="scientific">Pseudothauera lacus</name>
    <dbReference type="NCBI Taxonomy" id="2136175"/>
    <lineage>
        <taxon>Bacteria</taxon>
        <taxon>Pseudomonadati</taxon>
        <taxon>Pseudomonadota</taxon>
        <taxon>Betaproteobacteria</taxon>
        <taxon>Rhodocyclales</taxon>
        <taxon>Zoogloeaceae</taxon>
        <taxon>Pseudothauera</taxon>
    </lineage>
</organism>
<dbReference type="EMBL" id="PZKC01000005">
    <property type="protein sequence ID" value="PTD96634.1"/>
    <property type="molecule type" value="Genomic_DNA"/>
</dbReference>
<dbReference type="InterPro" id="IPR025877">
    <property type="entry name" value="MobA-like_NTP_Trfase"/>
</dbReference>
<keyword evidence="12" id="KW-1185">Reference proteome</keyword>
<feature type="binding site" evidence="8">
    <location>
        <position position="104"/>
    </location>
    <ligand>
        <name>Mg(2+)</name>
        <dbReference type="ChEBI" id="CHEBI:18420"/>
    </ligand>
</feature>
<comment type="function">
    <text evidence="8">Transfers a GMP moiety from GTP to Mo-molybdopterin (Mo-MPT) cofactor (Moco or molybdenum cofactor) to form Mo-molybdopterin guanine dinucleotide (Mo-MGD) cofactor.</text>
</comment>
<comment type="cofactor">
    <cofactor evidence="8">
        <name>Mg(2+)</name>
        <dbReference type="ChEBI" id="CHEBI:18420"/>
    </cofactor>
</comment>
<evidence type="ECO:0000256" key="7">
    <source>
        <dbReference type="ARBA" id="ARBA00023150"/>
    </source>
</evidence>
<feature type="binding site" evidence="8">
    <location>
        <position position="74"/>
    </location>
    <ligand>
        <name>GTP</name>
        <dbReference type="ChEBI" id="CHEBI:37565"/>
    </ligand>
</feature>
<dbReference type="GO" id="GO:1902758">
    <property type="term" value="P:bis(molybdopterin guanine dinucleotide)molybdenum biosynthetic process"/>
    <property type="evidence" value="ECO:0007669"/>
    <property type="project" value="TreeGrafter"/>
</dbReference>
<keyword evidence="4 8" id="KW-0547">Nucleotide-binding</keyword>
<reference evidence="11 12" key="1">
    <citation type="submission" date="2018-03" db="EMBL/GenBank/DDBJ databases">
        <authorList>
            <person name="Keele B.F."/>
        </authorList>
    </citation>
    <scope>NUCLEOTIDE SEQUENCE [LARGE SCALE GENOMIC DNA]</scope>
    <source>
        <strain evidence="11 12">D20</strain>
    </source>
</reference>
<dbReference type="HAMAP" id="MF_00316">
    <property type="entry name" value="MobA"/>
    <property type="match status" value="1"/>
</dbReference>
<evidence type="ECO:0000256" key="5">
    <source>
        <dbReference type="ARBA" id="ARBA00022842"/>
    </source>
</evidence>
<comment type="domain">
    <text evidence="8">The N-terminal domain determines nucleotide recognition and specific binding, while the C-terminal domain determines the specific binding to the target protein.</text>
</comment>
<dbReference type="InterPro" id="IPR013482">
    <property type="entry name" value="Molybde_CF_guanTrfase"/>
</dbReference>
<feature type="compositionally biased region" description="Pro residues" evidence="9">
    <location>
        <begin position="199"/>
        <end position="212"/>
    </location>
</feature>
<dbReference type="SUPFAM" id="SSF53448">
    <property type="entry name" value="Nucleotide-diphospho-sugar transferases"/>
    <property type="match status" value="1"/>
</dbReference>
<evidence type="ECO:0000256" key="1">
    <source>
        <dbReference type="ARBA" id="ARBA00022490"/>
    </source>
</evidence>
<gene>
    <name evidence="8" type="primary">mobA</name>
    <name evidence="11" type="ORF">C8261_07415</name>
</gene>
<dbReference type="PANTHER" id="PTHR19136">
    <property type="entry name" value="MOLYBDENUM COFACTOR GUANYLYLTRANSFERASE"/>
    <property type="match status" value="1"/>
</dbReference>
<evidence type="ECO:0000256" key="2">
    <source>
        <dbReference type="ARBA" id="ARBA00022679"/>
    </source>
</evidence>
<dbReference type="GO" id="GO:0005737">
    <property type="term" value="C:cytoplasm"/>
    <property type="evidence" value="ECO:0007669"/>
    <property type="project" value="UniProtKB-SubCell"/>
</dbReference>
<dbReference type="OrthoDB" id="9788394at2"/>
<evidence type="ECO:0000256" key="8">
    <source>
        <dbReference type="HAMAP-Rule" id="MF_00316"/>
    </source>
</evidence>
<dbReference type="GO" id="GO:0046872">
    <property type="term" value="F:metal ion binding"/>
    <property type="evidence" value="ECO:0007669"/>
    <property type="project" value="UniProtKB-KW"/>
</dbReference>
<proteinExistence type="inferred from homology"/>
<keyword evidence="2 8" id="KW-0808">Transferase</keyword>
<evidence type="ECO:0000259" key="10">
    <source>
        <dbReference type="Pfam" id="PF12804"/>
    </source>
</evidence>
<keyword evidence="6 8" id="KW-0342">GTP-binding</keyword>
<keyword evidence="1 8" id="KW-0963">Cytoplasm</keyword>
<dbReference type="RefSeq" id="WP_107493035.1">
    <property type="nucleotide sequence ID" value="NZ_PZKC01000005.1"/>
</dbReference>
<keyword evidence="11" id="KW-0548">Nucleotidyltransferase</keyword>
<comment type="caution">
    <text evidence="8">Lacks conserved residue(s) required for the propagation of feature annotation.</text>
</comment>
<comment type="catalytic activity">
    <reaction evidence="8">
        <text>Mo-molybdopterin + GTP + H(+) = Mo-molybdopterin guanine dinucleotide + diphosphate</text>
        <dbReference type="Rhea" id="RHEA:34243"/>
        <dbReference type="ChEBI" id="CHEBI:15378"/>
        <dbReference type="ChEBI" id="CHEBI:33019"/>
        <dbReference type="ChEBI" id="CHEBI:37565"/>
        <dbReference type="ChEBI" id="CHEBI:71302"/>
        <dbReference type="ChEBI" id="CHEBI:71310"/>
        <dbReference type="EC" id="2.7.7.77"/>
    </reaction>
</comment>
<feature type="binding site" evidence="8">
    <location>
        <position position="28"/>
    </location>
    <ligand>
        <name>GTP</name>
        <dbReference type="ChEBI" id="CHEBI:37565"/>
    </ligand>
</feature>
<keyword evidence="3 8" id="KW-0479">Metal-binding</keyword>
<feature type="binding site" evidence="8">
    <location>
        <begin position="15"/>
        <end position="17"/>
    </location>
    <ligand>
        <name>GTP</name>
        <dbReference type="ChEBI" id="CHEBI:37565"/>
    </ligand>
</feature>
<feature type="region of interest" description="Disordered" evidence="9">
    <location>
        <begin position="190"/>
        <end position="212"/>
    </location>
</feature>
<accession>A0A2T4IFT2</accession>
<evidence type="ECO:0000313" key="12">
    <source>
        <dbReference type="Proteomes" id="UP000241193"/>
    </source>
</evidence>
<dbReference type="EC" id="2.7.7.77" evidence="8"/>
<dbReference type="PANTHER" id="PTHR19136:SF81">
    <property type="entry name" value="MOLYBDENUM COFACTOR GUANYLYLTRANSFERASE"/>
    <property type="match status" value="1"/>
</dbReference>
<sequence>MHDTFKLPPISGLILAGGRGQRMGSIDKGLADYRGAPLVATVLERLRPQVAEVQISANRNLDTYASFGTAVFADQIGGFAGPLAGIHAGLCHARHELVAVVPCDSPLLPTDLVVRLYRALQAATAEIAVATTDGRSHPVFCLCRRALAADLQAYLLADGRRVDGWQRSRRRVEVAFDDVAAAFANLNSAEALRTASEPPGTPPRTAPPPAPR</sequence>
<comment type="similarity">
    <text evidence="8">Belongs to the MobA family.</text>
</comment>
<dbReference type="GO" id="GO:0061603">
    <property type="term" value="F:molybdenum cofactor guanylyltransferase activity"/>
    <property type="evidence" value="ECO:0007669"/>
    <property type="project" value="UniProtKB-EC"/>
</dbReference>
<name>A0A2T4IFT2_9RHOO</name>
<feature type="domain" description="MobA-like NTP transferase" evidence="10">
    <location>
        <begin position="12"/>
        <end position="160"/>
    </location>
</feature>
<dbReference type="NCBIfam" id="TIGR02665">
    <property type="entry name" value="molyb_mobA"/>
    <property type="match status" value="1"/>
</dbReference>
<comment type="caution">
    <text evidence="11">The sequence shown here is derived from an EMBL/GenBank/DDBJ whole genome shotgun (WGS) entry which is preliminary data.</text>
</comment>
<keyword evidence="5 8" id="KW-0460">Magnesium</keyword>
<feature type="binding site" evidence="8">
    <location>
        <position position="104"/>
    </location>
    <ligand>
        <name>GTP</name>
        <dbReference type="ChEBI" id="CHEBI:37565"/>
    </ligand>
</feature>
<evidence type="ECO:0000256" key="4">
    <source>
        <dbReference type="ARBA" id="ARBA00022741"/>
    </source>
</evidence>
<keyword evidence="7 8" id="KW-0501">Molybdenum cofactor biosynthesis</keyword>
<comment type="subcellular location">
    <subcellularLocation>
        <location evidence="8">Cytoplasm</location>
    </subcellularLocation>
</comment>
<reference evidence="11 12" key="2">
    <citation type="submission" date="2018-04" db="EMBL/GenBank/DDBJ databases">
        <title>Thauera lacus sp. nov., isolated from an saline lake in Inner Mongolia, China.</title>
        <authorList>
            <person name="Liang Q.-Y."/>
        </authorList>
    </citation>
    <scope>NUCLEOTIDE SEQUENCE [LARGE SCALE GENOMIC DNA]</scope>
    <source>
        <strain evidence="11 12">D20</strain>
    </source>
</reference>
<protein>
    <recommendedName>
        <fullName evidence="8">Molybdenum cofactor guanylyltransferase</fullName>
        <shortName evidence="8">MoCo guanylyltransferase</shortName>
        <ecNumber evidence="8">2.7.7.77</ecNumber>
    </recommendedName>
    <alternativeName>
        <fullName evidence="8">GTP:molybdopterin guanylyltransferase</fullName>
    </alternativeName>
    <alternativeName>
        <fullName evidence="8">Mo-MPT guanylyltransferase</fullName>
    </alternativeName>
    <alternativeName>
        <fullName evidence="8">Molybdopterin guanylyltransferase</fullName>
    </alternativeName>
    <alternativeName>
        <fullName evidence="8">Molybdopterin-guanine dinucleotide synthase</fullName>
        <shortName evidence="8">MGD synthase</shortName>
    </alternativeName>
</protein>
<dbReference type="CDD" id="cd02503">
    <property type="entry name" value="MobA"/>
    <property type="match status" value="1"/>
</dbReference>